<dbReference type="EMBL" id="AWFH01000014">
    <property type="protein sequence ID" value="KCZ61423.1"/>
    <property type="molecule type" value="Genomic_DNA"/>
</dbReference>
<dbReference type="RefSeq" id="WP_035551628.1">
    <property type="nucleotide sequence ID" value="NZ_AWFH01000014.1"/>
</dbReference>
<accession>A0A059E1C6</accession>
<gene>
    <name evidence="7" type="ORF">HY36_16770</name>
</gene>
<dbReference type="Gene3D" id="3.40.50.300">
    <property type="entry name" value="P-loop containing nucleotide triphosphate hydrolases"/>
    <property type="match status" value="1"/>
</dbReference>
<dbReference type="PANTHER" id="PTHR37937:SF1">
    <property type="entry name" value="CONJUGATIVE TRANSFER: DNA TRANSPORT"/>
    <property type="match status" value="1"/>
</dbReference>
<dbReference type="GO" id="GO:0005886">
    <property type="term" value="C:plasma membrane"/>
    <property type="evidence" value="ECO:0007669"/>
    <property type="project" value="UniProtKB-SubCell"/>
</dbReference>
<protein>
    <recommendedName>
        <fullName evidence="9">Type IV secretory system conjugative DNA transfer family protein</fullName>
    </recommendedName>
</protein>
<sequence length="534" mass="59814">MKLRDNQAERFGSAAFSIEQDLRRAGMLKQHPHSLLIGFLGNAPIWYSGAGGLLLIAGARGGKLRDLLSYNLCAGIHSPSMLVLDMKGELAAISQNQTVDQKHCIYWNPAGLHGLPQHRINPVDFVRIGSPSLISDVKVLAHNLIPPSVRSNADYFEGRAREFLEGIILTLVRLHGVLTFKHLYDAVNLIPGGGEKWLDFAFEMSQSGFAISERIEEEIANARVDGASTGYQGIVGELFKALSPLSDPVLMDAVSPPFDFSMEQLCSEQAVQLYIMPPAEFIEPWAPVIKALFVAGMIYKARMPQAPRQTWILDECAQLGGFPLVEKLFTYGAGIGIRPWAVLQSVFQMDRLGGGAKNIITSSAQIQSYFAVRDIDTAQAVSRMLGSQTLEYDDELMQQRARHAKHQAMQSLINGGDPFAAGMSMAHHAREAQQKSKQHRLLRTADEVLNTPKDQQYIFTDDLPKPLLCNRKPYYEQRFMAGRYHPNPYHPPQTRVRVKTRWGHAWRRVVTEPVPERFAHYPQYANGLWSRIED</sequence>
<dbReference type="STRING" id="1280948.HY36_16770"/>
<comment type="subcellular location">
    <subcellularLocation>
        <location evidence="1">Cell membrane</location>
        <topology evidence="1">Multi-pass membrane protein</topology>
    </subcellularLocation>
</comment>
<dbReference type="PATRIC" id="fig|1280948.3.peg.1881"/>
<keyword evidence="3" id="KW-1003">Cell membrane</keyword>
<comment type="similarity">
    <text evidence="2">Belongs to the VirD4/TraG family.</text>
</comment>
<evidence type="ECO:0000256" key="2">
    <source>
        <dbReference type="ARBA" id="ARBA00008806"/>
    </source>
</evidence>
<reference evidence="7 8" key="1">
    <citation type="journal article" date="2014" name="Antonie Van Leeuwenhoek">
        <title>Hyphomonas beringensis sp. nov. and Hyphomonas chukchiensis sp. nov., isolated from surface seawater of the Bering Sea and Chukchi Sea.</title>
        <authorList>
            <person name="Li C."/>
            <person name="Lai Q."/>
            <person name="Li G."/>
            <person name="Dong C."/>
            <person name="Wang J."/>
            <person name="Liao Y."/>
            <person name="Shao Z."/>
        </authorList>
    </citation>
    <scope>NUCLEOTIDE SEQUENCE [LARGE SCALE GENOMIC DNA]</scope>
    <source>
        <strain evidence="7 8">22II1-22F38</strain>
    </source>
</reference>
<dbReference type="InterPro" id="IPR027417">
    <property type="entry name" value="P-loop_NTPase"/>
</dbReference>
<evidence type="ECO:0000256" key="6">
    <source>
        <dbReference type="ARBA" id="ARBA00023136"/>
    </source>
</evidence>
<name>A0A059E1C6_9PROT</name>
<evidence type="ECO:0000313" key="8">
    <source>
        <dbReference type="Proteomes" id="UP000024547"/>
    </source>
</evidence>
<dbReference type="AlphaFoldDB" id="A0A059E1C6"/>
<evidence type="ECO:0000256" key="3">
    <source>
        <dbReference type="ARBA" id="ARBA00022475"/>
    </source>
</evidence>
<evidence type="ECO:0008006" key="9">
    <source>
        <dbReference type="Google" id="ProtNLM"/>
    </source>
</evidence>
<dbReference type="InterPro" id="IPR051539">
    <property type="entry name" value="T4SS-coupling_protein"/>
</dbReference>
<evidence type="ECO:0000256" key="5">
    <source>
        <dbReference type="ARBA" id="ARBA00022989"/>
    </source>
</evidence>
<keyword evidence="4" id="KW-0812">Transmembrane</keyword>
<organism evidence="7 8">
    <name type="scientific">Hyphomonas atlantica</name>
    <dbReference type="NCBI Taxonomy" id="1280948"/>
    <lineage>
        <taxon>Bacteria</taxon>
        <taxon>Pseudomonadati</taxon>
        <taxon>Pseudomonadota</taxon>
        <taxon>Alphaproteobacteria</taxon>
        <taxon>Hyphomonadales</taxon>
        <taxon>Hyphomonadaceae</taxon>
        <taxon>Hyphomonas</taxon>
    </lineage>
</organism>
<keyword evidence="5" id="KW-1133">Transmembrane helix</keyword>
<proteinExistence type="inferred from homology"/>
<dbReference type="eggNOG" id="COG3505">
    <property type="taxonomic scope" value="Bacteria"/>
</dbReference>
<evidence type="ECO:0000256" key="1">
    <source>
        <dbReference type="ARBA" id="ARBA00004651"/>
    </source>
</evidence>
<dbReference type="InterPro" id="IPR003688">
    <property type="entry name" value="TraG/VirD4"/>
</dbReference>
<comment type="caution">
    <text evidence="7">The sequence shown here is derived from an EMBL/GenBank/DDBJ whole genome shotgun (WGS) entry which is preliminary data.</text>
</comment>
<dbReference type="PANTHER" id="PTHR37937">
    <property type="entry name" value="CONJUGATIVE TRANSFER: DNA TRANSPORT"/>
    <property type="match status" value="1"/>
</dbReference>
<dbReference type="OrthoDB" id="9759295at2"/>
<dbReference type="Proteomes" id="UP000024547">
    <property type="component" value="Unassembled WGS sequence"/>
</dbReference>
<dbReference type="Pfam" id="PF02534">
    <property type="entry name" value="T4SS-DNA_transf"/>
    <property type="match status" value="1"/>
</dbReference>
<dbReference type="SUPFAM" id="SSF52540">
    <property type="entry name" value="P-loop containing nucleoside triphosphate hydrolases"/>
    <property type="match status" value="1"/>
</dbReference>
<evidence type="ECO:0000256" key="4">
    <source>
        <dbReference type="ARBA" id="ARBA00022692"/>
    </source>
</evidence>
<keyword evidence="8" id="KW-1185">Reference proteome</keyword>
<evidence type="ECO:0000313" key="7">
    <source>
        <dbReference type="EMBL" id="KCZ61423.1"/>
    </source>
</evidence>
<keyword evidence="6" id="KW-0472">Membrane</keyword>